<dbReference type="PANTHER" id="PTHR31136">
    <property type="entry name" value="DUF1338 DOMAIN-CONTAINING PROTEIN"/>
    <property type="match status" value="1"/>
</dbReference>
<comment type="similarity">
    <text evidence="5">Belongs to the 2-oxoadipate dioxygenase/decarboxylase family.</text>
</comment>
<evidence type="ECO:0000256" key="3">
    <source>
        <dbReference type="ARBA" id="ARBA00023002"/>
    </source>
</evidence>
<reference evidence="9" key="1">
    <citation type="journal article" date="2019" name="Int. J. Syst. Evol. Microbiol.">
        <title>The Global Catalogue of Microorganisms (GCM) 10K type strain sequencing project: providing services to taxonomists for standard genome sequencing and annotation.</title>
        <authorList>
            <consortium name="The Broad Institute Genomics Platform"/>
            <consortium name="The Broad Institute Genome Sequencing Center for Infectious Disease"/>
            <person name="Wu L."/>
            <person name="Ma J."/>
        </authorList>
    </citation>
    <scope>NUCLEOTIDE SEQUENCE [LARGE SCALE GENOMIC DNA]</scope>
    <source>
        <strain evidence="9">CGMCC 1.15341</strain>
    </source>
</reference>
<evidence type="ECO:0000256" key="7">
    <source>
        <dbReference type="ARBA" id="ARBA00035045"/>
    </source>
</evidence>
<dbReference type="Proteomes" id="UP000629025">
    <property type="component" value="Unassembled WGS sequence"/>
</dbReference>
<evidence type="ECO:0000313" key="9">
    <source>
        <dbReference type="Proteomes" id="UP000629025"/>
    </source>
</evidence>
<dbReference type="InterPro" id="IPR009770">
    <property type="entry name" value="HGLS"/>
</dbReference>
<evidence type="ECO:0000256" key="4">
    <source>
        <dbReference type="ARBA" id="ARBA00023004"/>
    </source>
</evidence>
<dbReference type="Gene3D" id="3.10.180.50">
    <property type="match status" value="1"/>
</dbReference>
<evidence type="ECO:0000256" key="5">
    <source>
        <dbReference type="ARBA" id="ARBA00035013"/>
    </source>
</evidence>
<evidence type="ECO:0000256" key="1">
    <source>
        <dbReference type="ARBA" id="ARBA00001954"/>
    </source>
</evidence>
<comment type="caution">
    <text evidence="8">The sequence shown here is derived from an EMBL/GenBank/DDBJ whole genome shotgun (WGS) entry which is preliminary data.</text>
</comment>
<proteinExistence type="inferred from homology"/>
<dbReference type="CDD" id="cd16350">
    <property type="entry name" value="VOC_like"/>
    <property type="match status" value="1"/>
</dbReference>
<dbReference type="Pfam" id="PF07063">
    <property type="entry name" value="HGLS"/>
    <property type="match status" value="1"/>
</dbReference>
<evidence type="ECO:0000256" key="2">
    <source>
        <dbReference type="ARBA" id="ARBA00022964"/>
    </source>
</evidence>
<organism evidence="8 9">
    <name type="scientific">Marinobacterium zhoushanense</name>
    <dbReference type="NCBI Taxonomy" id="1679163"/>
    <lineage>
        <taxon>Bacteria</taxon>
        <taxon>Pseudomonadati</taxon>
        <taxon>Pseudomonadota</taxon>
        <taxon>Gammaproteobacteria</taxon>
        <taxon>Oceanospirillales</taxon>
        <taxon>Oceanospirillaceae</taxon>
        <taxon>Marinobacterium</taxon>
    </lineage>
</organism>
<dbReference type="EC" id="1.13.11.93" evidence="6"/>
<comment type="cofactor">
    <cofactor evidence="1">
        <name>Fe(2+)</name>
        <dbReference type="ChEBI" id="CHEBI:29033"/>
    </cofactor>
</comment>
<keyword evidence="9" id="KW-1185">Reference proteome</keyword>
<dbReference type="SMART" id="SM01150">
    <property type="entry name" value="DUF1338"/>
    <property type="match status" value="1"/>
</dbReference>
<keyword evidence="4" id="KW-0408">Iron</keyword>
<gene>
    <name evidence="8" type="ORF">GCM10011352_26380</name>
</gene>
<name>A0ABQ1KFY1_9GAMM</name>
<protein>
    <recommendedName>
        <fullName evidence="6">2-oxoadipate dioxygenase/decarboxylase</fullName>
        <ecNumber evidence="6">1.13.11.93</ecNumber>
    </recommendedName>
    <alternativeName>
        <fullName evidence="7">2-hydroxyglutarate synthase</fullName>
    </alternativeName>
</protein>
<keyword evidence="2" id="KW-0223">Dioxygenase</keyword>
<dbReference type="PANTHER" id="PTHR31136:SF5">
    <property type="entry name" value="2-OXOADIPATE DIOXYGENASE_DECARBOXYLASE, CHLOROPLASTIC"/>
    <property type="match status" value="1"/>
</dbReference>
<dbReference type="RefSeq" id="WP_188749069.1">
    <property type="nucleotide sequence ID" value="NZ_BMIJ01000005.1"/>
</dbReference>
<keyword evidence="3" id="KW-0560">Oxidoreductase</keyword>
<accession>A0ABQ1KFY1</accession>
<dbReference type="EMBL" id="BMIJ01000005">
    <property type="protein sequence ID" value="GGB98943.1"/>
    <property type="molecule type" value="Genomic_DNA"/>
</dbReference>
<evidence type="ECO:0000256" key="6">
    <source>
        <dbReference type="ARBA" id="ARBA00035023"/>
    </source>
</evidence>
<sequence length="267" mass="30750">MNHHQFFDRLWHDYVDITPQAEAIQQLFVERGEQLINDHVAFRTLADSPVELKRLQPLLEQLGYRAYGQYRFESKKLHARAYMHEQDETAPKIFLSELEIDKLSDKVQAILHTYIAQIPRDAASSPDIFWRGRLWAMPTHEAYRALRDESEYAAWLSVLGLRANHFTVSVNHLETLPNLKAVNHLLKEKGYALNDVGGEIKGSPKLLLEQSSTLADRIAVTFAEGETHRVPSCFYEFALRYEESPGKLFQGFIEGNADKIFESTHSH</sequence>
<evidence type="ECO:0000313" key="8">
    <source>
        <dbReference type="EMBL" id="GGB98943.1"/>
    </source>
</evidence>